<proteinExistence type="predicted"/>
<dbReference type="Proteomes" id="UP001299876">
    <property type="component" value="Unassembled WGS sequence"/>
</dbReference>
<accession>A0ABT0EZ75</accession>
<organism evidence="1 2">
    <name type="scientific">Pseudomonas violetae</name>
    <dbReference type="NCBI Taxonomy" id="2915813"/>
    <lineage>
        <taxon>Bacteria</taxon>
        <taxon>Pseudomonadati</taxon>
        <taxon>Pseudomonadota</taxon>
        <taxon>Gammaproteobacteria</taxon>
        <taxon>Pseudomonadales</taxon>
        <taxon>Pseudomonadaceae</taxon>
        <taxon>Pseudomonas</taxon>
    </lineage>
</organism>
<comment type="caution">
    <text evidence="1">The sequence shown here is derived from an EMBL/GenBank/DDBJ whole genome shotgun (WGS) entry which is preliminary data.</text>
</comment>
<gene>
    <name evidence="1" type="ORF">L9059_12860</name>
</gene>
<evidence type="ECO:0000313" key="1">
    <source>
        <dbReference type="EMBL" id="MCK1791057.1"/>
    </source>
</evidence>
<name>A0ABT0EZ75_9PSED</name>
<protein>
    <submittedName>
        <fullName evidence="1">Uncharacterized protein</fullName>
    </submittedName>
</protein>
<sequence>MRDKNIALTYEKLFTQEKLSSLATEFQSSKYVPKVMAKQAEIGQEMESSSQPILKNLVTDALNATLSSYRSELSGND</sequence>
<dbReference type="EMBL" id="JAKNRW010000008">
    <property type="protein sequence ID" value="MCK1791057.1"/>
    <property type="molecule type" value="Genomic_DNA"/>
</dbReference>
<dbReference type="RefSeq" id="WP_247291351.1">
    <property type="nucleotide sequence ID" value="NZ_JAKNRW010000008.1"/>
</dbReference>
<keyword evidence="2" id="KW-1185">Reference proteome</keyword>
<evidence type="ECO:0000313" key="2">
    <source>
        <dbReference type="Proteomes" id="UP001299876"/>
    </source>
</evidence>
<reference evidence="1 2" key="1">
    <citation type="submission" date="2022-02" db="EMBL/GenBank/DDBJ databases">
        <title>Comparative genomics of the first Antarctic Pseudomonas spp. capable of biotransforming 2,4,6-Trinitrotoluene.</title>
        <authorList>
            <person name="Cabrera M.A."/>
            <person name="Marquez S.L."/>
            <person name="Perez-Donoso J.M."/>
        </authorList>
    </citation>
    <scope>NUCLEOTIDE SEQUENCE [LARGE SCALE GENOMIC DNA]</scope>
    <source>
        <strain evidence="1 2">TNT19</strain>
    </source>
</reference>